<dbReference type="PANTHER" id="PTHR10629:SF52">
    <property type="entry name" value="DNA (CYTOSINE-5)-METHYLTRANSFERASE 1"/>
    <property type="match status" value="1"/>
</dbReference>
<evidence type="ECO:0000256" key="2">
    <source>
        <dbReference type="ARBA" id="ARBA00022603"/>
    </source>
</evidence>
<evidence type="ECO:0000256" key="7">
    <source>
        <dbReference type="SAM" id="MobiDB-lite"/>
    </source>
</evidence>
<dbReference type="InterPro" id="IPR018117">
    <property type="entry name" value="C5_DNA_meth_AS"/>
</dbReference>
<dbReference type="PROSITE" id="PS51679">
    <property type="entry name" value="SAM_MT_C5"/>
    <property type="match status" value="1"/>
</dbReference>
<gene>
    <name evidence="8" type="ORF">DC60_09715</name>
</gene>
<comment type="caution">
    <text evidence="8">The sequence shown here is derived from an EMBL/GenBank/DDBJ whole genome shotgun (WGS) entry which is preliminary data.</text>
</comment>
<comment type="similarity">
    <text evidence="6">Belongs to the class I-like SAM-binding methyltransferase superfamily. C5-methyltransferase family.</text>
</comment>
<feature type="active site" evidence="6">
    <location>
        <position position="86"/>
    </location>
</feature>
<dbReference type="Pfam" id="PF00145">
    <property type="entry name" value="DNA_methylase"/>
    <property type="match status" value="2"/>
</dbReference>
<keyword evidence="4 6" id="KW-0949">S-adenosyl-L-methionine</keyword>
<evidence type="ECO:0000313" key="8">
    <source>
        <dbReference type="EMBL" id="KDR60363.1"/>
    </source>
</evidence>
<dbReference type="InterPro" id="IPR029063">
    <property type="entry name" value="SAM-dependent_MTases_sf"/>
</dbReference>
<dbReference type="InterPro" id="IPR001525">
    <property type="entry name" value="C5_MeTfrase"/>
</dbReference>
<evidence type="ECO:0000256" key="3">
    <source>
        <dbReference type="ARBA" id="ARBA00022679"/>
    </source>
</evidence>
<dbReference type="PANTHER" id="PTHR10629">
    <property type="entry name" value="CYTOSINE-SPECIFIC METHYLTRANSFERASE"/>
    <property type="match status" value="1"/>
</dbReference>
<dbReference type="PROSITE" id="PS00094">
    <property type="entry name" value="C5_MTASE_1"/>
    <property type="match status" value="1"/>
</dbReference>
<reference evidence="8 9" key="1">
    <citation type="submission" date="2014-03" db="EMBL/GenBank/DDBJ databases">
        <title>Genome Sequence of Streptomyces wadayamensis A23 strain, an endophytic actinobacteria from Citrus reticulata.</title>
        <authorList>
            <person name="de Oliveira L.G."/>
            <person name="Tormet G.D."/>
            <person name="Marcon J."/>
            <person name="Samborsky M."/>
            <person name="Araujo W.L."/>
            <person name="de Azevedo J.L."/>
        </authorList>
    </citation>
    <scope>NUCLEOTIDE SEQUENCE [LARGE SCALE GENOMIC DNA]</scope>
    <source>
        <strain evidence="8 9">A23</strain>
    </source>
</reference>
<dbReference type="InterPro" id="IPR050390">
    <property type="entry name" value="C5-Methyltransferase"/>
</dbReference>
<evidence type="ECO:0000256" key="6">
    <source>
        <dbReference type="PROSITE-ProRule" id="PRU01016"/>
    </source>
</evidence>
<dbReference type="EC" id="2.1.1.37" evidence="1"/>
<proteinExistence type="inferred from homology"/>
<evidence type="ECO:0000256" key="1">
    <source>
        <dbReference type="ARBA" id="ARBA00011975"/>
    </source>
</evidence>
<accession>A0ABR4S404</accession>
<keyword evidence="2 6" id="KW-0489">Methyltransferase</keyword>
<evidence type="ECO:0000256" key="5">
    <source>
        <dbReference type="ARBA" id="ARBA00022747"/>
    </source>
</evidence>
<keyword evidence="5" id="KW-0680">Restriction system</keyword>
<sequence>MNSPGALAHHLDGIRILDLFAGPGGLDVAAHFLGFRSLGIEWDRNACETRYAAGLPTIHADVSVMRQTRFHEIPESVDVLAGGPPCQSFSVAGTGAGRVALDTVKEFIHRLVSGEDEGEIDQELHALGDPRTALVLEPLRWLLKAIDTEGRDPYNVIVLEQVPTVLPLWEVYAEVLSSGEGRLGGIKYEAACWALKTEQFGVPQTRTRAVLVARRPGHGGITPLEPTHLPFDLYRRKRQATRTAMLPTDAPDAKKPWLSMAEALNAAANIQGSPVNVSRLSTDDEMKFFVVSNYGSGGDPKNRGRRLSSEPAFTVTGKISRNKVYKSTAEYEADKWDRFTIPESGVLQTFPHNFPWSGNDQAQQVGNAVPPRLGMHVLSNALRGDAPSAAELAAATTWPTVPRSTTHELRSIGCGDRSQCPPTSHKVTPVRRTPAP</sequence>
<dbReference type="EMBL" id="JHDU01000049">
    <property type="protein sequence ID" value="KDR60363.1"/>
    <property type="molecule type" value="Genomic_DNA"/>
</dbReference>
<dbReference type="PRINTS" id="PR00105">
    <property type="entry name" value="C5METTRFRASE"/>
</dbReference>
<dbReference type="Proteomes" id="UP000027443">
    <property type="component" value="Unassembled WGS sequence"/>
</dbReference>
<keyword evidence="3 6" id="KW-0808">Transferase</keyword>
<keyword evidence="9" id="KW-1185">Reference proteome</keyword>
<protein>
    <recommendedName>
        <fullName evidence="1">DNA (cytosine-5-)-methyltransferase</fullName>
        <ecNumber evidence="1">2.1.1.37</ecNumber>
    </recommendedName>
</protein>
<dbReference type="RefSeq" id="WP_082303292.1">
    <property type="nucleotide sequence ID" value="NZ_JHDU01000049.1"/>
</dbReference>
<name>A0ABR4S404_9ACTN</name>
<dbReference type="Gene3D" id="3.90.120.10">
    <property type="entry name" value="DNA Methylase, subunit A, domain 2"/>
    <property type="match status" value="1"/>
</dbReference>
<evidence type="ECO:0000256" key="4">
    <source>
        <dbReference type="ARBA" id="ARBA00022691"/>
    </source>
</evidence>
<dbReference type="SUPFAM" id="SSF53335">
    <property type="entry name" value="S-adenosyl-L-methionine-dependent methyltransferases"/>
    <property type="match status" value="1"/>
</dbReference>
<evidence type="ECO:0000313" key="9">
    <source>
        <dbReference type="Proteomes" id="UP000027443"/>
    </source>
</evidence>
<feature type="region of interest" description="Disordered" evidence="7">
    <location>
        <begin position="411"/>
        <end position="436"/>
    </location>
</feature>
<organism evidence="8 9">
    <name type="scientific">Streptomyces wadayamensis</name>
    <dbReference type="NCBI Taxonomy" id="141454"/>
    <lineage>
        <taxon>Bacteria</taxon>
        <taxon>Bacillati</taxon>
        <taxon>Actinomycetota</taxon>
        <taxon>Actinomycetes</taxon>
        <taxon>Kitasatosporales</taxon>
        <taxon>Streptomycetaceae</taxon>
        <taxon>Streptomyces</taxon>
    </lineage>
</organism>
<dbReference type="Gene3D" id="3.40.50.150">
    <property type="entry name" value="Vaccinia Virus protein VP39"/>
    <property type="match status" value="1"/>
</dbReference>